<sequence>MPSHLTRVVFRRLLSNKPITYRGCLHRPTRPCIPARNGLGAFPQSHRRTLFGFSFSPPREPKAPNYTPGQKPMMNLAKMDQIAARPPSAKEIAAAFRQFFDAKLNSKQAVEDVQVTLALRAFEYLKDQQEKDTAPWLSAESLRRALWALQRRPDRPAHAMLQLAKELHEAIKATRGTEDGAEEEFDEDFAYVTILSQNDQTAEARKMLLEHTPTGSQSAQIKNWDKVLEGFQRDGNEKEFLETLSIIKNLSIPFTNILHTRTVQFYSARNDLAKTKTWYSEPIAEEGYILPSAHSAMLMCCAANNESSFSQKIVASLLQVTPKKEIWDVIFLYSAATGKGVDEVGRMMQVMKRRNESEKIYEGPDIDTINRLVEYAILRNDPYMAERYIHLGEKWAIFPNAKTFILQMEYRLSVNDIDGARAAFFGLQGQEAVDNEEIPAVNKLIQAMCRSGRYDFDSIMGVADDLGDRKARFEPETTCELCLLHLKREEYDDTKDLLQTHSNHYSSEERIKVRDVFINFCLDRKNDLASVWDTYQIFRSIFKETPRDARMPLMKEFFARERSDMACHVFFHMKHSTDPAVVPNADTYVAMFTGIARAADEESLELIHNQMKLDLEIEPNTRILTSLMAAYAATDRPVRAMEFWRDISQSKEGPSYASIVVAFRACEIMPFGDRHAKPLWASLRRMDVDVDQEVFAAYVGALAGNGLYDEAEKAVLSAEGTFGFTPDLLILGSFFNATRNDFVQERIAAFIKDNYPDIWPRLEALGSFITHEGFGYKQFKLNRDVDL</sequence>
<accession>A0A6A6QW72</accession>
<reference evidence="1" key="1">
    <citation type="journal article" date="2020" name="Stud. Mycol.">
        <title>101 Dothideomycetes genomes: a test case for predicting lifestyles and emergence of pathogens.</title>
        <authorList>
            <person name="Haridas S."/>
            <person name="Albert R."/>
            <person name="Binder M."/>
            <person name="Bloem J."/>
            <person name="Labutti K."/>
            <person name="Salamov A."/>
            <person name="Andreopoulos B."/>
            <person name="Baker S."/>
            <person name="Barry K."/>
            <person name="Bills G."/>
            <person name="Bluhm B."/>
            <person name="Cannon C."/>
            <person name="Castanera R."/>
            <person name="Culley D."/>
            <person name="Daum C."/>
            <person name="Ezra D."/>
            <person name="Gonzalez J."/>
            <person name="Henrissat B."/>
            <person name="Kuo A."/>
            <person name="Liang C."/>
            <person name="Lipzen A."/>
            <person name="Lutzoni F."/>
            <person name="Magnuson J."/>
            <person name="Mondo S."/>
            <person name="Nolan M."/>
            <person name="Ohm R."/>
            <person name="Pangilinan J."/>
            <person name="Park H.-J."/>
            <person name="Ramirez L."/>
            <person name="Alfaro M."/>
            <person name="Sun H."/>
            <person name="Tritt A."/>
            <person name="Yoshinaga Y."/>
            <person name="Zwiers L.-H."/>
            <person name="Turgeon B."/>
            <person name="Goodwin S."/>
            <person name="Spatafora J."/>
            <person name="Crous P."/>
            <person name="Grigoriev I."/>
        </authorList>
    </citation>
    <scope>NUCLEOTIDE SEQUENCE</scope>
    <source>
        <strain evidence="1">CBS 269.34</strain>
    </source>
</reference>
<evidence type="ECO:0000313" key="1">
    <source>
        <dbReference type="EMBL" id="KAF2495207.1"/>
    </source>
</evidence>
<keyword evidence="2" id="KW-1185">Reference proteome</keyword>
<organism evidence="1 2">
    <name type="scientific">Lophium mytilinum</name>
    <dbReference type="NCBI Taxonomy" id="390894"/>
    <lineage>
        <taxon>Eukaryota</taxon>
        <taxon>Fungi</taxon>
        <taxon>Dikarya</taxon>
        <taxon>Ascomycota</taxon>
        <taxon>Pezizomycotina</taxon>
        <taxon>Dothideomycetes</taxon>
        <taxon>Pleosporomycetidae</taxon>
        <taxon>Mytilinidiales</taxon>
        <taxon>Mytilinidiaceae</taxon>
        <taxon>Lophium</taxon>
    </lineage>
</organism>
<dbReference type="GO" id="GO:0005739">
    <property type="term" value="C:mitochondrion"/>
    <property type="evidence" value="ECO:0007669"/>
    <property type="project" value="TreeGrafter"/>
</dbReference>
<name>A0A6A6QW72_9PEZI</name>
<proteinExistence type="predicted"/>
<dbReference type="AlphaFoldDB" id="A0A6A6QW72"/>
<evidence type="ECO:0008006" key="3">
    <source>
        <dbReference type="Google" id="ProtNLM"/>
    </source>
</evidence>
<dbReference type="GO" id="GO:0003729">
    <property type="term" value="F:mRNA binding"/>
    <property type="evidence" value="ECO:0007669"/>
    <property type="project" value="TreeGrafter"/>
</dbReference>
<gene>
    <name evidence="1" type="ORF">BU16DRAFT_509871</name>
</gene>
<dbReference type="PANTHER" id="PTHR47934:SF6">
    <property type="entry name" value="MITOCHONDRIAL GROUP I INTRON SPLICING FACTOR CCM1-RELATED"/>
    <property type="match status" value="1"/>
</dbReference>
<dbReference type="OrthoDB" id="185373at2759"/>
<dbReference type="PANTHER" id="PTHR47934">
    <property type="entry name" value="PENTATRICOPEPTIDE REPEAT-CONTAINING PROTEIN PET309, MITOCHONDRIAL"/>
    <property type="match status" value="1"/>
</dbReference>
<dbReference type="EMBL" id="MU004189">
    <property type="protein sequence ID" value="KAF2495207.1"/>
    <property type="molecule type" value="Genomic_DNA"/>
</dbReference>
<dbReference type="Gene3D" id="1.25.40.10">
    <property type="entry name" value="Tetratricopeptide repeat domain"/>
    <property type="match status" value="1"/>
</dbReference>
<protein>
    <recommendedName>
        <fullName evidence="3">Complex I intermediate-associated protein-like protein 84</fullName>
    </recommendedName>
</protein>
<evidence type="ECO:0000313" key="2">
    <source>
        <dbReference type="Proteomes" id="UP000799750"/>
    </source>
</evidence>
<dbReference type="InterPro" id="IPR011990">
    <property type="entry name" value="TPR-like_helical_dom_sf"/>
</dbReference>
<dbReference type="InterPro" id="IPR051114">
    <property type="entry name" value="Mito_RNA_Proc_CCM1"/>
</dbReference>
<dbReference type="GO" id="GO:0006396">
    <property type="term" value="P:RNA processing"/>
    <property type="evidence" value="ECO:0007669"/>
    <property type="project" value="TreeGrafter"/>
</dbReference>
<dbReference type="Proteomes" id="UP000799750">
    <property type="component" value="Unassembled WGS sequence"/>
</dbReference>
<dbReference type="GO" id="GO:0007005">
    <property type="term" value="P:mitochondrion organization"/>
    <property type="evidence" value="ECO:0007669"/>
    <property type="project" value="TreeGrafter"/>
</dbReference>